<reference evidence="4 5" key="1">
    <citation type="submission" date="2023-07" db="EMBL/GenBank/DDBJ databases">
        <title>The novel representative of Negativicutes class, Anaeroselena agilis gen. nov. sp. nov.</title>
        <authorList>
            <person name="Prokofeva M.I."/>
            <person name="Elcheninov A.G."/>
            <person name="Klyukina A."/>
            <person name="Kublanov I.V."/>
            <person name="Frolov E.N."/>
            <person name="Podosokorskaya O.A."/>
        </authorList>
    </citation>
    <scope>NUCLEOTIDE SEQUENCE [LARGE SCALE GENOMIC DNA]</scope>
    <source>
        <strain evidence="4 5">4137-cl</strain>
    </source>
</reference>
<dbReference type="PANTHER" id="PTHR39160:SF4">
    <property type="entry name" value="RESUSCITATION-PROMOTING FACTOR RPFB"/>
    <property type="match status" value="1"/>
</dbReference>
<dbReference type="EMBL" id="JAUOZS010000001">
    <property type="protein sequence ID" value="MDT8903688.1"/>
    <property type="molecule type" value="Genomic_DNA"/>
</dbReference>
<protein>
    <submittedName>
        <fullName evidence="4">G5 domain-containing protein</fullName>
    </submittedName>
</protein>
<accession>A0ABU3P3T9</accession>
<evidence type="ECO:0000256" key="2">
    <source>
        <dbReference type="SAM" id="Phobius"/>
    </source>
</evidence>
<dbReference type="Gene3D" id="2.40.40.10">
    <property type="entry name" value="RlpA-like domain"/>
    <property type="match status" value="1"/>
</dbReference>
<dbReference type="InterPro" id="IPR051933">
    <property type="entry name" value="Resuscitation_pf_RpfB"/>
</dbReference>
<dbReference type="InterPro" id="IPR036908">
    <property type="entry name" value="RlpA-like_sf"/>
</dbReference>
<proteinExistence type="predicted"/>
<evidence type="ECO:0000313" key="5">
    <source>
        <dbReference type="Proteomes" id="UP001254848"/>
    </source>
</evidence>
<dbReference type="Pfam" id="PF06725">
    <property type="entry name" value="3D"/>
    <property type="match status" value="1"/>
</dbReference>
<keyword evidence="2" id="KW-0812">Transmembrane</keyword>
<keyword evidence="2" id="KW-0472">Membrane</keyword>
<dbReference type="RefSeq" id="WP_413782136.1">
    <property type="nucleotide sequence ID" value="NZ_JAUOZS010000001.1"/>
</dbReference>
<comment type="caution">
    <text evidence="4">The sequence shown here is derived from an EMBL/GenBank/DDBJ whole genome shotgun (WGS) entry which is preliminary data.</text>
</comment>
<dbReference type="InterPro" id="IPR010611">
    <property type="entry name" value="3D_dom"/>
</dbReference>
<keyword evidence="1" id="KW-0732">Signal</keyword>
<evidence type="ECO:0000259" key="3">
    <source>
        <dbReference type="PROSITE" id="PS51109"/>
    </source>
</evidence>
<dbReference type="Proteomes" id="UP001254848">
    <property type="component" value="Unassembled WGS sequence"/>
</dbReference>
<organism evidence="4 5">
    <name type="scientific">Anaeroselena agilis</name>
    <dbReference type="NCBI Taxonomy" id="3063788"/>
    <lineage>
        <taxon>Bacteria</taxon>
        <taxon>Bacillati</taxon>
        <taxon>Bacillota</taxon>
        <taxon>Negativicutes</taxon>
        <taxon>Acetonemataceae</taxon>
        <taxon>Anaeroselena</taxon>
    </lineage>
</organism>
<name>A0ABU3P3T9_9FIRM</name>
<sequence>MSGLKTASLRKFAVNFDRGRTILVAALIITSLVITGAVWSSKNVTVVADGKKTTIYTVHDNPQDILHQIGVYLASKDEYRMSTANVTEGTIITVYRAVPVEVIYKDRTRIVITGKPTAGEVAASLGYGPGRGRTEPAETTPVKPMMKIRLISLTESMVTRKVPIPPPVVRQPDGTLERGLEEVLDEGEEGLKEATVKLHFEDGAQTATTTVTEKMLVEPKPQILRVGTRETVQTSRGTMRFRKAYLMEATAYLPTDGSGEGITASGLAARHGIVAVDPSVIPLGTRVYVPGYGLALAADTGGAIIGHRIDLCIEDYDAAWAFGRQMVKVYVLAD</sequence>
<evidence type="ECO:0000256" key="1">
    <source>
        <dbReference type="ARBA" id="ARBA00022729"/>
    </source>
</evidence>
<dbReference type="Gene3D" id="2.20.230.10">
    <property type="entry name" value="Resuscitation-promoting factor rpfb"/>
    <property type="match status" value="1"/>
</dbReference>
<keyword evidence="5" id="KW-1185">Reference proteome</keyword>
<gene>
    <name evidence="4" type="ORF">Q4T40_20870</name>
</gene>
<feature type="transmembrane region" description="Helical" evidence="2">
    <location>
        <begin position="21"/>
        <end position="39"/>
    </location>
</feature>
<dbReference type="InterPro" id="IPR011098">
    <property type="entry name" value="G5_dom"/>
</dbReference>
<dbReference type="Pfam" id="PF07501">
    <property type="entry name" value="G5"/>
    <property type="match status" value="1"/>
</dbReference>
<dbReference type="SUPFAM" id="SSF50685">
    <property type="entry name" value="Barwin-like endoglucanases"/>
    <property type="match status" value="1"/>
</dbReference>
<dbReference type="SMART" id="SM01208">
    <property type="entry name" value="G5"/>
    <property type="match status" value="1"/>
</dbReference>
<dbReference type="PROSITE" id="PS51109">
    <property type="entry name" value="G5"/>
    <property type="match status" value="1"/>
</dbReference>
<dbReference type="PANTHER" id="PTHR39160">
    <property type="entry name" value="CELL WALL-BINDING PROTEIN YOCH"/>
    <property type="match status" value="1"/>
</dbReference>
<feature type="domain" description="G5" evidence="3">
    <location>
        <begin position="150"/>
        <end position="230"/>
    </location>
</feature>
<dbReference type="CDD" id="cd22786">
    <property type="entry name" value="DPBB_YuiC-like"/>
    <property type="match status" value="1"/>
</dbReference>
<evidence type="ECO:0000313" key="4">
    <source>
        <dbReference type="EMBL" id="MDT8903688.1"/>
    </source>
</evidence>
<keyword evidence="2" id="KW-1133">Transmembrane helix</keyword>